<evidence type="ECO:0000313" key="4">
    <source>
        <dbReference type="EMBL" id="RVU24215.1"/>
    </source>
</evidence>
<comment type="caution">
    <text evidence="4">The sequence shown here is derived from an EMBL/GenBank/DDBJ whole genome shotgun (WGS) entry which is preliminary data.</text>
</comment>
<dbReference type="InterPro" id="IPR032812">
    <property type="entry name" value="SbsA_Ig"/>
</dbReference>
<accession>A0A437PPK1</accession>
<dbReference type="Pfam" id="PF13205">
    <property type="entry name" value="Big_5"/>
    <property type="match status" value="1"/>
</dbReference>
<keyword evidence="1 2" id="KW-0732">Signal</keyword>
<organism evidence="4 5">
    <name type="scientific">Sandaracinomonas limnophila</name>
    <dbReference type="NCBI Taxonomy" id="1862386"/>
    <lineage>
        <taxon>Bacteria</taxon>
        <taxon>Pseudomonadati</taxon>
        <taxon>Bacteroidota</taxon>
        <taxon>Cytophagia</taxon>
        <taxon>Cytophagales</taxon>
        <taxon>Flectobacillaceae</taxon>
        <taxon>Sandaracinomonas</taxon>
    </lineage>
</organism>
<evidence type="ECO:0000259" key="3">
    <source>
        <dbReference type="Pfam" id="PF13205"/>
    </source>
</evidence>
<protein>
    <recommendedName>
        <fullName evidence="3">SbsA Ig-like domain-containing protein</fullName>
    </recommendedName>
</protein>
<feature type="domain" description="SbsA Ig-like" evidence="3">
    <location>
        <begin position="38"/>
        <end position="136"/>
    </location>
</feature>
<name>A0A437PPK1_9BACT</name>
<dbReference type="EMBL" id="SACY01000004">
    <property type="protein sequence ID" value="RVU24215.1"/>
    <property type="molecule type" value="Genomic_DNA"/>
</dbReference>
<reference evidence="4 5" key="1">
    <citation type="submission" date="2019-01" db="EMBL/GenBank/DDBJ databases">
        <authorList>
            <person name="Chen W.-M."/>
        </authorList>
    </citation>
    <scope>NUCLEOTIDE SEQUENCE [LARGE SCALE GENOMIC DNA]</scope>
    <source>
        <strain evidence="4 5">FSY-15</strain>
    </source>
</reference>
<dbReference type="OrthoDB" id="9809989at2"/>
<dbReference type="AlphaFoldDB" id="A0A437PPK1"/>
<dbReference type="Proteomes" id="UP000282832">
    <property type="component" value="Unassembled WGS sequence"/>
</dbReference>
<feature type="chain" id="PRO_5019122777" description="SbsA Ig-like domain-containing protein" evidence="2">
    <location>
        <begin position="31"/>
        <end position="548"/>
    </location>
</feature>
<evidence type="ECO:0000256" key="1">
    <source>
        <dbReference type="ARBA" id="ARBA00022729"/>
    </source>
</evidence>
<keyword evidence="5" id="KW-1185">Reference proteome</keyword>
<proteinExistence type="predicted"/>
<evidence type="ECO:0000313" key="5">
    <source>
        <dbReference type="Proteomes" id="UP000282832"/>
    </source>
</evidence>
<sequence length="548" mass="63184">MNKSKKLSLLLVSFLCLGFILLLNSCAQMASPPGGKKDTLAPVLLQSNPTLKSKNFKGKKLDLSFNEYVDIKNVNQELLVTPGIGFYETKIYPKGLSIILDSALNDNTTYTFNFRNSISDISERNVAKNIKLVFSTGNIIDSLSIEGNVKNLFTNKKLENILVAVYPYSDTLKIDKQKPYYFTKTDTSGNYQLENLKAGKYYMAAFADVNNNLLLNANKEAHDFQKEAFIDLKEHLKSKDFILSNQNLDSLKIIKTTTTAKSVLYEFNRGIQEAKVEQKQSNAEKIVYQIEQNKQLRIFRGTTNKNDTLFIKLNTTDSLNRLKEFSVKIKYRELNKKEKLTRKPFNLSVYPKFGARFSPLDSIQLDFEKPVASWNIKKIYYKIDSLKRISIDEKNIKFNSYSNQLIISKKDLPKEKVNLIFEKDAFVSIEQDSTDYVEYPIEREELENFGLISGKINSTKKDQQYVVQLIKGQEQEIAYSQIVKENFTFNYIEPNIYTIRVIEDLNKDGKWTPGNFQTKKVAERMFFYPMPLKLKANFELTDLVIQGE</sequence>
<dbReference type="SUPFAM" id="SSF49478">
    <property type="entry name" value="Cna protein B-type domain"/>
    <property type="match status" value="1"/>
</dbReference>
<feature type="signal peptide" evidence="2">
    <location>
        <begin position="1"/>
        <end position="30"/>
    </location>
</feature>
<evidence type="ECO:0000256" key="2">
    <source>
        <dbReference type="SAM" id="SignalP"/>
    </source>
</evidence>
<gene>
    <name evidence="4" type="ORF">EOJ36_09860</name>
</gene>